<dbReference type="InterPro" id="IPR008775">
    <property type="entry name" value="Phytyl_CoA_dOase-like"/>
</dbReference>
<keyword evidence="1" id="KW-0175">Coiled coil</keyword>
<dbReference type="Pfam" id="PF00248">
    <property type="entry name" value="Aldo_ket_red"/>
    <property type="match status" value="1"/>
</dbReference>
<comment type="caution">
    <text evidence="3">The sequence shown here is derived from an EMBL/GenBank/DDBJ whole genome shotgun (WGS) entry which is preliminary data.</text>
</comment>
<dbReference type="SUPFAM" id="SSF51430">
    <property type="entry name" value="NAD(P)-linked oxidoreductase"/>
    <property type="match status" value="1"/>
</dbReference>
<dbReference type="Gene3D" id="3.20.20.100">
    <property type="entry name" value="NADP-dependent oxidoreductase domain"/>
    <property type="match status" value="1"/>
</dbReference>
<dbReference type="SUPFAM" id="SSF51197">
    <property type="entry name" value="Clavaminate synthase-like"/>
    <property type="match status" value="1"/>
</dbReference>
<feature type="coiled-coil region" evidence="1">
    <location>
        <begin position="179"/>
        <end position="213"/>
    </location>
</feature>
<dbReference type="CDD" id="cd19071">
    <property type="entry name" value="AKR_AKR1-5-like"/>
    <property type="match status" value="1"/>
</dbReference>
<dbReference type="GO" id="GO:0016491">
    <property type="term" value="F:oxidoreductase activity"/>
    <property type="evidence" value="ECO:0007669"/>
    <property type="project" value="InterPro"/>
</dbReference>
<dbReference type="PANTHER" id="PTHR43827:SF8">
    <property type="entry name" value="ALDO_KETO REDUCTASE FAMILY PROTEIN"/>
    <property type="match status" value="1"/>
</dbReference>
<dbReference type="InterPro" id="IPR018170">
    <property type="entry name" value="Aldo/ket_reductase_CS"/>
</dbReference>
<dbReference type="InterPro" id="IPR020471">
    <property type="entry name" value="AKR"/>
</dbReference>
<dbReference type="InterPro" id="IPR036812">
    <property type="entry name" value="NAD(P)_OxRdtase_dom_sf"/>
</dbReference>
<dbReference type="PRINTS" id="PR00069">
    <property type="entry name" value="ALDKETRDTASE"/>
</dbReference>
<organism evidence="3 4">
    <name type="scientific">Symbiodinium necroappetens</name>
    <dbReference type="NCBI Taxonomy" id="1628268"/>
    <lineage>
        <taxon>Eukaryota</taxon>
        <taxon>Sar</taxon>
        <taxon>Alveolata</taxon>
        <taxon>Dinophyceae</taxon>
        <taxon>Suessiales</taxon>
        <taxon>Symbiodiniaceae</taxon>
        <taxon>Symbiodinium</taxon>
    </lineage>
</organism>
<name>A0A813C4F5_9DINO</name>
<dbReference type="Proteomes" id="UP000601435">
    <property type="component" value="Unassembled WGS sequence"/>
</dbReference>
<dbReference type="OrthoDB" id="416253at2759"/>
<accession>A0A813C4F5</accession>
<dbReference type="Pfam" id="PF05721">
    <property type="entry name" value="PhyH"/>
    <property type="match status" value="1"/>
</dbReference>
<dbReference type="InterPro" id="IPR023210">
    <property type="entry name" value="NADP_OxRdtase_dom"/>
</dbReference>
<sequence>MAASDQALDLLVVHLDASNGHSLGLQLCEDGITIASVDHDSLVAGWNALHSRQILPGSVLRRVNGQTDVDSMGQELAQLKPLTLEVQLVKDQDETTDSNVDVESMRLEDRIQLEQQSREAAMEQLSIFIQQAVTTVSNRMEELALTHAESQRQQHSQMRALSQLFTDTQQAQQKQVIRLSRLEELRKGDLQRIEDIEAEQKRLCQSLQRLTEDAQHRSNQVNEALRGIAQDVTSLEQFCRNRRRPSKTDTVNGSDDGASIPTLVASEQGLLAQRTAPVISSVAEDGPLQTVHTRVAQSLHGQRKACGLDGSEHWSCGYGSPARAESHQACLASRGAKANDPLFTKIPLVTQNSGPNDGRSTLFTARIQYPSALPTAVGRGISGISFTLSAIEPYRFPPAEARGVCAKPTLDKNGPRALPSRNRPELWLHFELVTAFPESRAAGTAGTASGVRLSEFPGRARGDAIDTTSRRANRPVFGHHYLWHTVFKHINRRNMHSAGLKPATLDPFRKLGTPQPAKVSAGQLATSTPGRHIARWSKAKTFQSIQGPTEVTSVALPASRLSELAQRFHFIERQVEADTKSRKQTEDSTVENLWLDVHVSKRFKWVAPRKESNFNRHSARNSSAACSMAPSNFVGLIFTCVVGVRGNACDVEQKLADFWYASGPPLSEGDAQDCREQGGFLHRVSVDCGDDVFNFLLDYLLHQLGDVKEAERETCHSGLAMRWKNIIGGFQICLPPSCHPPDATHAASLLILSLGHGLLDGALLKLAALSFLSMFRADEELRSDMQQCFSFEDSTGQVEAQTVDLNSGYSMPMVAFGTAGMSKTREAVEEALRLGYRAIDTATRPVGGDGFGYDQQAVGQALLGVDRNSIFVTSKVHPAELGFSKTLMAVERALQELGDGAAGYVDLFLIHFPTCELDYCPKGGALRPLGTFEDSWRGLEEAVRRGWVRSIGVSNFDTQQLQRLLSISTVTPAVVGVWADIYHPVPRSLRVLCRRHKIQIQVYGTLGFEWSQGRGLTGKLASRSSPLLLNPVLRKIASSKNWPIADVAVKFFLQQRIAVIVSSERRERMVELYCSQDARELSVEEMEELHDLDGFLSSSLKIDASPDFYAGMSGFDTSELHTLTSQFLHIDWDCNGARADFEKYGVVHLQQVLPPVVLQSAQRACQKIVLDHGGGNWENRDEFPPVLCDWTKSGYNADISIDKVHTTELSYLFPAVVSIQDIAKCILRTEEPVIYYILLRGKAQGCNASSIPWHQDTAYNLWRATEARVYDAKAEADIQTWGNHTAVLHIPLTTETSEKGALMYALGSHEDGLDPQFWSQRWLFGMPLPPYEFNADHSAVKTMETQPGDALVHSTLVHHGTCPNVGTEVRWHIEVGVQHPEYQYLDDEHRIPFPPDYSMASLASFLRELSLRA</sequence>
<evidence type="ECO:0000313" key="3">
    <source>
        <dbReference type="EMBL" id="CAE7939795.1"/>
    </source>
</evidence>
<dbReference type="Gene3D" id="2.60.120.620">
    <property type="entry name" value="q2cbj1_9rhob like domain"/>
    <property type="match status" value="1"/>
</dbReference>
<evidence type="ECO:0000256" key="1">
    <source>
        <dbReference type="SAM" id="Coils"/>
    </source>
</evidence>
<keyword evidence="4" id="KW-1185">Reference proteome</keyword>
<dbReference type="PANTHER" id="PTHR43827">
    <property type="entry name" value="2,5-DIKETO-D-GLUCONIC ACID REDUCTASE"/>
    <property type="match status" value="1"/>
</dbReference>
<reference evidence="3" key="1">
    <citation type="submission" date="2021-02" db="EMBL/GenBank/DDBJ databases">
        <authorList>
            <person name="Dougan E. K."/>
            <person name="Rhodes N."/>
            <person name="Thang M."/>
            <person name="Chan C."/>
        </authorList>
    </citation>
    <scope>NUCLEOTIDE SEQUENCE</scope>
</reference>
<evidence type="ECO:0000313" key="4">
    <source>
        <dbReference type="Proteomes" id="UP000601435"/>
    </source>
</evidence>
<evidence type="ECO:0000259" key="2">
    <source>
        <dbReference type="Pfam" id="PF00248"/>
    </source>
</evidence>
<proteinExistence type="predicted"/>
<dbReference type="EMBL" id="CAJNJA010089652">
    <property type="protein sequence ID" value="CAE7939795.1"/>
    <property type="molecule type" value="Genomic_DNA"/>
</dbReference>
<feature type="domain" description="NADP-dependent oxidoreductase" evidence="2">
    <location>
        <begin position="822"/>
        <end position="1091"/>
    </location>
</feature>
<dbReference type="PROSITE" id="PS00062">
    <property type="entry name" value="ALDOKETO_REDUCTASE_2"/>
    <property type="match status" value="1"/>
</dbReference>
<protein>
    <recommendedName>
        <fullName evidence="2">NADP-dependent oxidoreductase domain-containing protein</fullName>
    </recommendedName>
</protein>
<gene>
    <name evidence="3" type="ORF">SNEC2469_LOCUS33650</name>
</gene>